<organism evidence="4 5">
    <name type="scientific">[Mycobacterium] manitobense</name>
    <dbReference type="NCBI Taxonomy" id="190147"/>
    <lineage>
        <taxon>Bacteria</taxon>
        <taxon>Bacillati</taxon>
        <taxon>Actinomycetota</taxon>
        <taxon>Actinomycetes</taxon>
        <taxon>Mycobacteriales</taxon>
        <taxon>Mycobacteriaceae</taxon>
        <taxon>Mycolicibacterium</taxon>
    </lineage>
</organism>
<dbReference type="SUPFAM" id="SSF51905">
    <property type="entry name" value="FAD/NAD(P)-binding domain"/>
    <property type="match status" value="1"/>
</dbReference>
<reference evidence="4" key="2">
    <citation type="journal article" date="2022" name="BMC Genomics">
        <title>Comparative genome analysis of mycobacteria focusing on tRNA and non-coding RNA.</title>
        <authorList>
            <person name="Behra P.R.K."/>
            <person name="Pettersson B.M.F."/>
            <person name="Ramesh M."/>
            <person name="Das S."/>
            <person name="Dasgupta S."/>
            <person name="Kirsebom L.A."/>
        </authorList>
    </citation>
    <scope>NUCLEOTIDE SEQUENCE</scope>
    <source>
        <strain evidence="4">DSM 44615</strain>
    </source>
</reference>
<feature type="domain" description="FAD-binding" evidence="3">
    <location>
        <begin position="35"/>
        <end position="377"/>
    </location>
</feature>
<evidence type="ECO:0000256" key="2">
    <source>
        <dbReference type="SAM" id="MobiDB-lite"/>
    </source>
</evidence>
<protein>
    <submittedName>
        <fullName evidence="4">Bifunctional 3-(3-hydroxy-phenyl)propionate/3-hydroxycinnamic acid hydroxylase</fullName>
    </submittedName>
</protein>
<gene>
    <name evidence="4" type="ORF">H7I41_05625</name>
</gene>
<keyword evidence="1" id="KW-0560">Oxidoreductase</keyword>
<comment type="caution">
    <text evidence="4">The sequence shown here is derived from an EMBL/GenBank/DDBJ whole genome shotgun (WGS) entry which is preliminary data.</text>
</comment>
<dbReference type="PANTHER" id="PTHR43476:SF3">
    <property type="entry name" value="FAD-BINDING MONOOXYGENASE"/>
    <property type="match status" value="1"/>
</dbReference>
<dbReference type="Gene3D" id="3.50.50.60">
    <property type="entry name" value="FAD/NAD(P)-binding domain"/>
    <property type="match status" value="1"/>
</dbReference>
<dbReference type="GO" id="GO:0019622">
    <property type="term" value="P:3-(3-hydroxy)phenylpropionate catabolic process"/>
    <property type="evidence" value="ECO:0007669"/>
    <property type="project" value="TreeGrafter"/>
</dbReference>
<proteinExistence type="predicted"/>
<dbReference type="Proteomes" id="UP001140293">
    <property type="component" value="Unassembled WGS sequence"/>
</dbReference>
<dbReference type="PANTHER" id="PTHR43476">
    <property type="entry name" value="3-(3-HYDROXY-PHENYL)PROPIONATE/3-HYDROXYCINNAMIC ACID HYDROXYLASE"/>
    <property type="match status" value="1"/>
</dbReference>
<dbReference type="InterPro" id="IPR036188">
    <property type="entry name" value="FAD/NAD-bd_sf"/>
</dbReference>
<dbReference type="NCBIfam" id="NF004829">
    <property type="entry name" value="PRK06183.1-3"/>
    <property type="match status" value="1"/>
</dbReference>
<reference evidence="4" key="1">
    <citation type="submission" date="2020-07" db="EMBL/GenBank/DDBJ databases">
        <authorList>
            <person name="Pettersson B.M.F."/>
            <person name="Behra P.R.K."/>
            <person name="Ramesh M."/>
            <person name="Das S."/>
            <person name="Dasgupta S."/>
            <person name="Kirsebom L.A."/>
        </authorList>
    </citation>
    <scope>NUCLEOTIDE SEQUENCE</scope>
    <source>
        <strain evidence="4">DSM 44615</strain>
    </source>
</reference>
<dbReference type="EMBL" id="JACKSJ010000043">
    <property type="protein sequence ID" value="MCV7169401.1"/>
    <property type="molecule type" value="Genomic_DNA"/>
</dbReference>
<keyword evidence="5" id="KW-1185">Reference proteome</keyword>
<evidence type="ECO:0000259" key="3">
    <source>
        <dbReference type="Pfam" id="PF01494"/>
    </source>
</evidence>
<name>A0A9X2YLJ5_9MYCO</name>
<dbReference type="Gene3D" id="3.30.9.10">
    <property type="entry name" value="D-Amino Acid Oxidase, subunit A, domain 2"/>
    <property type="match status" value="1"/>
</dbReference>
<feature type="compositionally biased region" description="Basic residues" evidence="2">
    <location>
        <begin position="1"/>
        <end position="22"/>
    </location>
</feature>
<dbReference type="InterPro" id="IPR050631">
    <property type="entry name" value="PheA/TfdB_FAD_monoxygenase"/>
</dbReference>
<dbReference type="PRINTS" id="PR00420">
    <property type="entry name" value="RNGMNOXGNASE"/>
</dbReference>
<dbReference type="GO" id="GO:0071949">
    <property type="term" value="F:FAD binding"/>
    <property type="evidence" value="ECO:0007669"/>
    <property type="project" value="InterPro"/>
</dbReference>
<dbReference type="Pfam" id="PF01494">
    <property type="entry name" value="FAD_binding_3"/>
    <property type="match status" value="1"/>
</dbReference>
<sequence length="537" mass="58726">MPARRRRRRGLGRHRRRRRRPLHATAAGEIRVTHVPVAVVGAGPTGVAAATLLAQYGVEVLVLDRWTAVYPQPRAVHLDDEVCRIIARLGVADQFMAVSRPGLGLRLLDRDLTVLAEFRRDPRHSPNGFPQANMFDQPELETLLRANLARHPRAQLLGGVEVVEVVAGTVGPARITAVDRTDGRRHVITADYVLGCDGANSLVRAAIGSAMRDLKFEQRWLVVDVATAEDLRQWEGVHQVCDPDRAATYMRIGDTRYRWEFRLRTGESAADYQSLAALRPLIEPWTAGVPDHELDVLRVTEYTFRAQIADRWRRGNAFLLGDAAHLTPPFVGQGLGAGLRDAMNLAWKLAGVLTDTLPRGVLDTYEQERKPHARHMIGLALNVGRAMTAGGELGSLARRAIVPRLHRIPAIGAKLLDSQTPRLHRSPLVRRKVRGLGGRLCPNPVVSEGQRLDSVLGIGFAVVSATPLSAADAALAERAGAVVHVAEAGGEVAEWLRRGRVTVAVVRPDRTVMCAGRDTAALFESLPASRSTAGRTR</sequence>
<dbReference type="AlphaFoldDB" id="A0A9X2YLJ5"/>
<dbReference type="GO" id="GO:0008688">
    <property type="term" value="F:3-(3-hydroxyphenyl)propionate hydroxylase activity"/>
    <property type="evidence" value="ECO:0007669"/>
    <property type="project" value="TreeGrafter"/>
</dbReference>
<feature type="region of interest" description="Disordered" evidence="2">
    <location>
        <begin position="1"/>
        <end position="25"/>
    </location>
</feature>
<accession>A0A9X2YLJ5</accession>
<evidence type="ECO:0000313" key="4">
    <source>
        <dbReference type="EMBL" id="MCV7169401.1"/>
    </source>
</evidence>
<evidence type="ECO:0000313" key="5">
    <source>
        <dbReference type="Proteomes" id="UP001140293"/>
    </source>
</evidence>
<evidence type="ECO:0000256" key="1">
    <source>
        <dbReference type="ARBA" id="ARBA00023002"/>
    </source>
</evidence>
<dbReference type="InterPro" id="IPR002938">
    <property type="entry name" value="FAD-bd"/>
</dbReference>